<dbReference type="Proteomes" id="UP000197468">
    <property type="component" value="Unassembled WGS sequence"/>
</dbReference>
<proteinExistence type="predicted"/>
<dbReference type="EMBL" id="NIOF01000001">
    <property type="protein sequence ID" value="OWQ93488.1"/>
    <property type="molecule type" value="Genomic_DNA"/>
</dbReference>
<dbReference type="InterPro" id="IPR011129">
    <property type="entry name" value="CSD"/>
</dbReference>
<dbReference type="PANTHER" id="PTHR12962:SF1">
    <property type="entry name" value="COLD SHOCK DOMAIN-CONTAINING PROTEIN CG9705"/>
    <property type="match status" value="1"/>
</dbReference>
<dbReference type="GO" id="GO:0005829">
    <property type="term" value="C:cytosol"/>
    <property type="evidence" value="ECO:0007669"/>
    <property type="project" value="UniProtKB-ARBA"/>
</dbReference>
<keyword evidence="2" id="KW-0812">Transmembrane</keyword>
<evidence type="ECO:0000256" key="2">
    <source>
        <dbReference type="SAM" id="Phobius"/>
    </source>
</evidence>
<dbReference type="PANTHER" id="PTHR12962">
    <property type="entry name" value="CALCIUM-REGULATED HEAT STABLE PROTEIN CRHSP-24-RELATED"/>
    <property type="match status" value="1"/>
</dbReference>
<dbReference type="InterPro" id="IPR002059">
    <property type="entry name" value="CSP_DNA-bd"/>
</dbReference>
<dbReference type="GO" id="GO:0043488">
    <property type="term" value="P:regulation of mRNA stability"/>
    <property type="evidence" value="ECO:0007669"/>
    <property type="project" value="TreeGrafter"/>
</dbReference>
<dbReference type="GO" id="GO:0003730">
    <property type="term" value="F:mRNA 3'-UTR binding"/>
    <property type="evidence" value="ECO:0007669"/>
    <property type="project" value="TreeGrafter"/>
</dbReference>
<evidence type="ECO:0000313" key="4">
    <source>
        <dbReference type="EMBL" id="OWQ93488.1"/>
    </source>
</evidence>
<dbReference type="InterPro" id="IPR012340">
    <property type="entry name" value="NA-bd_OB-fold"/>
</dbReference>
<comment type="caution">
    <text evidence="4">The sequence shown here is derived from an EMBL/GenBank/DDBJ whole genome shotgun (WGS) entry which is preliminary data.</text>
</comment>
<dbReference type="Pfam" id="PF00313">
    <property type="entry name" value="CSD"/>
    <property type="match status" value="1"/>
</dbReference>
<dbReference type="SUPFAM" id="SSF50249">
    <property type="entry name" value="Nucleic acid-binding proteins"/>
    <property type="match status" value="1"/>
</dbReference>
<reference evidence="4 5" key="1">
    <citation type="journal article" date="2008" name="Int. J. Syst. Evol. Microbiol.">
        <title>Description of Roseateles aquatilis sp. nov. and Roseateles terrae sp. nov., in the class Betaproteobacteria, and emended description of the genus Roseateles.</title>
        <authorList>
            <person name="Gomila M."/>
            <person name="Bowien B."/>
            <person name="Falsen E."/>
            <person name="Moore E.R."/>
            <person name="Lalucat J."/>
        </authorList>
    </citation>
    <scope>NUCLEOTIDE SEQUENCE [LARGE SCALE GENOMIC DNA]</scope>
    <source>
        <strain evidence="4 5">CCUG 48205</strain>
    </source>
</reference>
<dbReference type="Gene3D" id="2.40.50.140">
    <property type="entry name" value="Nucleic acid-binding proteins"/>
    <property type="match status" value="1"/>
</dbReference>
<name>A0A246JLH2_9BURK</name>
<evidence type="ECO:0000256" key="1">
    <source>
        <dbReference type="ARBA" id="ARBA00022553"/>
    </source>
</evidence>
<organism evidence="4 5">
    <name type="scientific">Roseateles aquatilis</name>
    <dbReference type="NCBI Taxonomy" id="431061"/>
    <lineage>
        <taxon>Bacteria</taxon>
        <taxon>Pseudomonadati</taxon>
        <taxon>Pseudomonadota</taxon>
        <taxon>Betaproteobacteria</taxon>
        <taxon>Burkholderiales</taxon>
        <taxon>Sphaerotilaceae</taxon>
        <taxon>Roseateles</taxon>
    </lineage>
</organism>
<evidence type="ECO:0000313" key="5">
    <source>
        <dbReference type="Proteomes" id="UP000197468"/>
    </source>
</evidence>
<protein>
    <recommendedName>
        <fullName evidence="3">CSD domain-containing protein</fullName>
    </recommendedName>
</protein>
<keyword evidence="1" id="KW-0597">Phosphoprotein</keyword>
<keyword evidence="5" id="KW-1185">Reference proteome</keyword>
<feature type="transmembrane region" description="Helical" evidence="2">
    <location>
        <begin position="103"/>
        <end position="122"/>
    </location>
</feature>
<accession>A0A246JLH2</accession>
<dbReference type="PROSITE" id="PS51857">
    <property type="entry name" value="CSD_2"/>
    <property type="match status" value="1"/>
</dbReference>
<keyword evidence="2" id="KW-1133">Transmembrane helix</keyword>
<gene>
    <name evidence="4" type="ORF">CDN99_03180</name>
</gene>
<dbReference type="SMART" id="SM00357">
    <property type="entry name" value="CSP"/>
    <property type="match status" value="1"/>
</dbReference>
<evidence type="ECO:0000259" key="3">
    <source>
        <dbReference type="PROSITE" id="PS51857"/>
    </source>
</evidence>
<sequence length="138" mass="15150">MGESEVRFEGTLDSWYAERGHGMVRPEQGGEALFVHVSAFPMDGQVPQEGERISFEVVSKSDGSKQAVRLQRLSAYKLPSQLRPPRTGSRAPRPIGRRRRASPLMWMVLGLLVLGFGATVWAPSHALVAANGSTQARH</sequence>
<dbReference type="AlphaFoldDB" id="A0A246JLH2"/>
<keyword evidence="2" id="KW-0472">Membrane</keyword>
<dbReference type="InterPro" id="IPR052069">
    <property type="entry name" value="Ca-reg_mRNA-binding_domain"/>
</dbReference>
<feature type="domain" description="CSD" evidence="3">
    <location>
        <begin position="7"/>
        <end position="72"/>
    </location>
</feature>